<dbReference type="Proteomes" id="UP000765509">
    <property type="component" value="Unassembled WGS sequence"/>
</dbReference>
<dbReference type="OrthoDB" id="425619at2759"/>
<evidence type="ECO:0000313" key="2">
    <source>
        <dbReference type="EMBL" id="MBW0489599.1"/>
    </source>
</evidence>
<dbReference type="InterPro" id="IPR041588">
    <property type="entry name" value="Integrase_H2C2"/>
</dbReference>
<organism evidence="2 3">
    <name type="scientific">Austropuccinia psidii MF-1</name>
    <dbReference type="NCBI Taxonomy" id="1389203"/>
    <lineage>
        <taxon>Eukaryota</taxon>
        <taxon>Fungi</taxon>
        <taxon>Dikarya</taxon>
        <taxon>Basidiomycota</taxon>
        <taxon>Pucciniomycotina</taxon>
        <taxon>Pucciniomycetes</taxon>
        <taxon>Pucciniales</taxon>
        <taxon>Sphaerophragmiaceae</taxon>
        <taxon>Austropuccinia</taxon>
    </lineage>
</organism>
<dbReference type="Gene3D" id="1.10.340.70">
    <property type="match status" value="1"/>
</dbReference>
<dbReference type="InterPro" id="IPR052160">
    <property type="entry name" value="Gypsy_RT_Integrase-like"/>
</dbReference>
<comment type="caution">
    <text evidence="2">The sequence shown here is derived from an EMBL/GenBank/DDBJ whole genome shotgun (WGS) entry which is preliminary data.</text>
</comment>
<proteinExistence type="predicted"/>
<accession>A0A9Q3CQN3</accession>
<protein>
    <recommendedName>
        <fullName evidence="1">Integrase zinc-binding domain-containing protein</fullName>
    </recommendedName>
</protein>
<name>A0A9Q3CQN3_9BASI</name>
<dbReference type="PANTHER" id="PTHR47266">
    <property type="entry name" value="ENDONUCLEASE-RELATED"/>
    <property type="match status" value="1"/>
</dbReference>
<dbReference type="Pfam" id="PF17921">
    <property type="entry name" value="Integrase_H2C2"/>
    <property type="match status" value="1"/>
</dbReference>
<evidence type="ECO:0000313" key="3">
    <source>
        <dbReference type="Proteomes" id="UP000765509"/>
    </source>
</evidence>
<sequence length="153" mass="17707">MNHQQIIKKDEIKASKFFVVNVDSFSNLVNSIQKELWRYSNYRSILQDLGKGKSFQDYSLDSSSQLILFKDQVVSPNDPKIQLSIFQKPHDSPLARHPGQGKTLKPIKKDFHWSGMTQFIKDYVSSCQQCSTHKNIHHNRFRLLKPLPIPNGP</sequence>
<gene>
    <name evidence="2" type="ORF">O181_029314</name>
</gene>
<evidence type="ECO:0000259" key="1">
    <source>
        <dbReference type="Pfam" id="PF17921"/>
    </source>
</evidence>
<dbReference type="EMBL" id="AVOT02010155">
    <property type="protein sequence ID" value="MBW0489599.1"/>
    <property type="molecule type" value="Genomic_DNA"/>
</dbReference>
<dbReference type="AlphaFoldDB" id="A0A9Q3CQN3"/>
<feature type="domain" description="Integrase zinc-binding" evidence="1">
    <location>
        <begin position="78"/>
        <end position="135"/>
    </location>
</feature>
<keyword evidence="3" id="KW-1185">Reference proteome</keyword>
<reference evidence="2" key="1">
    <citation type="submission" date="2021-03" db="EMBL/GenBank/DDBJ databases">
        <title>Draft genome sequence of rust myrtle Austropuccinia psidii MF-1, a brazilian biotype.</title>
        <authorList>
            <person name="Quecine M.C."/>
            <person name="Pachon D.M.R."/>
            <person name="Bonatelli M.L."/>
            <person name="Correr F.H."/>
            <person name="Franceschini L.M."/>
            <person name="Leite T.F."/>
            <person name="Margarido G.R.A."/>
            <person name="Almeida C.A."/>
            <person name="Ferrarezi J.A."/>
            <person name="Labate C.A."/>
        </authorList>
    </citation>
    <scope>NUCLEOTIDE SEQUENCE</scope>
    <source>
        <strain evidence="2">MF-1</strain>
    </source>
</reference>